<dbReference type="KEGG" id="tci:A7K98_09425"/>
<dbReference type="PANTHER" id="PTHR43333">
    <property type="entry name" value="2-HACID_DH_C DOMAIN-CONTAINING PROTEIN"/>
    <property type="match status" value="1"/>
</dbReference>
<dbReference type="Proteomes" id="UP000195729">
    <property type="component" value="Chromosome"/>
</dbReference>
<evidence type="ECO:0000313" key="4">
    <source>
        <dbReference type="EMBL" id="ARU93979.1"/>
    </source>
</evidence>
<dbReference type="InterPro" id="IPR036291">
    <property type="entry name" value="NAD(P)-bd_dom_sf"/>
</dbReference>
<evidence type="ECO:0000313" key="6">
    <source>
        <dbReference type="Proteomes" id="UP000195729"/>
    </source>
</evidence>
<keyword evidence="6" id="KW-1185">Reference proteome</keyword>
<evidence type="ECO:0000256" key="2">
    <source>
        <dbReference type="ARBA" id="ARBA00023027"/>
    </source>
</evidence>
<organism evidence="4 7">
    <name type="scientific">Tatumella citrea</name>
    <name type="common">Pantoea citrea</name>
    <dbReference type="NCBI Taxonomy" id="53336"/>
    <lineage>
        <taxon>Bacteria</taxon>
        <taxon>Pseudomonadati</taxon>
        <taxon>Pseudomonadota</taxon>
        <taxon>Gammaproteobacteria</taxon>
        <taxon>Enterobacterales</taxon>
        <taxon>Erwiniaceae</taxon>
        <taxon>Tatumella</taxon>
    </lineage>
</organism>
<dbReference type="EMBL" id="CP015581">
    <property type="protein sequence ID" value="ARU98017.1"/>
    <property type="molecule type" value="Genomic_DNA"/>
</dbReference>
<dbReference type="RefSeq" id="WP_087488342.1">
    <property type="nucleotide sequence ID" value="NZ_CP015579.1"/>
</dbReference>
<dbReference type="AlphaFoldDB" id="A0A1Y0LJI5"/>
<dbReference type="InterPro" id="IPR006140">
    <property type="entry name" value="D-isomer_DH_NAD-bd"/>
</dbReference>
<evidence type="ECO:0000313" key="5">
    <source>
        <dbReference type="EMBL" id="ARU98017.1"/>
    </source>
</evidence>
<gene>
    <name evidence="4" type="ORF">A7K98_09425</name>
    <name evidence="5" type="ORF">A7K99_09425</name>
</gene>
<dbReference type="OrthoDB" id="9787219at2"/>
<name>A0A1Y0LJI5_TATCI</name>
<evidence type="ECO:0000256" key="1">
    <source>
        <dbReference type="ARBA" id="ARBA00023002"/>
    </source>
</evidence>
<protein>
    <recommendedName>
        <fullName evidence="3">D-isomer specific 2-hydroxyacid dehydrogenase NAD-binding domain-containing protein</fullName>
    </recommendedName>
</protein>
<dbReference type="SUPFAM" id="SSF52283">
    <property type="entry name" value="Formate/glycerate dehydrogenase catalytic domain-like"/>
    <property type="match status" value="1"/>
</dbReference>
<accession>A0A1Y0LJI5</accession>
<dbReference type="GO" id="GO:0016491">
    <property type="term" value="F:oxidoreductase activity"/>
    <property type="evidence" value="ECO:0007669"/>
    <property type="project" value="UniProtKB-KW"/>
</dbReference>
<dbReference type="PANTHER" id="PTHR43333:SF1">
    <property type="entry name" value="D-ISOMER SPECIFIC 2-HYDROXYACID DEHYDROGENASE NAD-BINDING DOMAIN-CONTAINING PROTEIN"/>
    <property type="match status" value="1"/>
</dbReference>
<evidence type="ECO:0000313" key="7">
    <source>
        <dbReference type="Proteomes" id="UP000195814"/>
    </source>
</evidence>
<dbReference type="Proteomes" id="UP000195814">
    <property type="component" value="Chromosome"/>
</dbReference>
<sequence>MTDVVILSSSEQFSRELRQAFSLQRPDITPLFADDPAASGAEIAACWFPESGTLNRYPQLKLIHSVAAGVDHLGAELLQSGKVICRVVDENQKQGMFEYILWAVLYFHRDLNKVLKNNQHRHWQRYPQRLASEICIGIMGLGEIGRYVGEKLAQLGYRVNGWSRSRKNLPEIRCFSGDSEREQFLNESNILINLLPLTPETQGILCAATLSQLPQSAALINCGRGGHMVAQDIIYATESGWLQGAVLDVFPHEPLPAEDPLWTTPGIIVTPHMASAASFRTIARQIGENVDRFNSGSSPQNTINPISGY</sequence>
<feature type="domain" description="D-isomer specific 2-hydroxyacid dehydrogenase NAD-binding" evidence="3">
    <location>
        <begin position="102"/>
        <end position="274"/>
    </location>
</feature>
<dbReference type="SUPFAM" id="SSF51735">
    <property type="entry name" value="NAD(P)-binding Rossmann-fold domains"/>
    <property type="match status" value="1"/>
</dbReference>
<evidence type="ECO:0000259" key="3">
    <source>
        <dbReference type="Pfam" id="PF02826"/>
    </source>
</evidence>
<dbReference type="GO" id="GO:0051287">
    <property type="term" value="F:NAD binding"/>
    <property type="evidence" value="ECO:0007669"/>
    <property type="project" value="InterPro"/>
</dbReference>
<dbReference type="EMBL" id="CP015579">
    <property type="protein sequence ID" value="ARU93979.1"/>
    <property type="molecule type" value="Genomic_DNA"/>
</dbReference>
<keyword evidence="2" id="KW-0520">NAD</keyword>
<keyword evidence="1" id="KW-0560">Oxidoreductase</keyword>
<dbReference type="Pfam" id="PF02826">
    <property type="entry name" value="2-Hacid_dh_C"/>
    <property type="match status" value="1"/>
</dbReference>
<dbReference type="CDD" id="cd12164">
    <property type="entry name" value="GDH_like_2"/>
    <property type="match status" value="1"/>
</dbReference>
<reference evidence="6 7" key="1">
    <citation type="submission" date="2016-05" db="EMBL/GenBank/DDBJ databases">
        <title>Complete genome sequence of two 2,5-diketo-D-glunonic acid producing strain Tatumella citrea.</title>
        <authorList>
            <person name="Duan C."/>
            <person name="Yang J."/>
            <person name="Yang S."/>
        </authorList>
    </citation>
    <scope>NUCLEOTIDE SEQUENCE [LARGE SCALE GENOMIC DNA]</scope>
    <source>
        <strain evidence="5 6">ATCC 39140</strain>
        <strain evidence="4 7">DSM 13699</strain>
    </source>
</reference>
<dbReference type="Gene3D" id="3.40.50.720">
    <property type="entry name" value="NAD(P)-binding Rossmann-like Domain"/>
    <property type="match status" value="2"/>
</dbReference>
<proteinExistence type="predicted"/>